<dbReference type="KEGG" id="hja:BST95_17775"/>
<dbReference type="Proteomes" id="UP000235162">
    <property type="component" value="Unassembled WGS sequence"/>
</dbReference>
<proteinExistence type="inferred from homology"/>
<dbReference type="GO" id="GO:0005524">
    <property type="term" value="F:ATP binding"/>
    <property type="evidence" value="ECO:0007669"/>
    <property type="project" value="UniProtKB-KW"/>
</dbReference>
<gene>
    <name evidence="10" type="primary">gatA</name>
    <name evidence="12" type="ORF">C0029_00450</name>
</gene>
<dbReference type="EMBL" id="PKUR01000001">
    <property type="protein sequence ID" value="PLW87105.1"/>
    <property type="molecule type" value="Genomic_DNA"/>
</dbReference>
<dbReference type="PANTHER" id="PTHR11895:SF151">
    <property type="entry name" value="GLUTAMYL-TRNA(GLN) AMIDOTRANSFERASE SUBUNIT A"/>
    <property type="match status" value="1"/>
</dbReference>
<dbReference type="InterPro" id="IPR036928">
    <property type="entry name" value="AS_sf"/>
</dbReference>
<dbReference type="InterPro" id="IPR023631">
    <property type="entry name" value="Amidase_dom"/>
</dbReference>
<evidence type="ECO:0000256" key="8">
    <source>
        <dbReference type="ARBA" id="ARBA00022917"/>
    </source>
</evidence>
<keyword evidence="13" id="KW-1185">Reference proteome</keyword>
<organism evidence="12 13">
    <name type="scientific">Halioglobus japonicus</name>
    <dbReference type="NCBI Taxonomy" id="930805"/>
    <lineage>
        <taxon>Bacteria</taxon>
        <taxon>Pseudomonadati</taxon>
        <taxon>Pseudomonadota</taxon>
        <taxon>Gammaproteobacteria</taxon>
        <taxon>Cellvibrionales</taxon>
        <taxon>Halieaceae</taxon>
        <taxon>Halioglobus</taxon>
    </lineage>
</organism>
<dbReference type="SUPFAM" id="SSF75304">
    <property type="entry name" value="Amidase signature (AS) enzymes"/>
    <property type="match status" value="1"/>
</dbReference>
<dbReference type="InterPro" id="IPR020556">
    <property type="entry name" value="Amidase_CS"/>
</dbReference>
<protein>
    <recommendedName>
        <fullName evidence="4 10">Glutamyl-tRNA(Gln) amidotransferase subunit A</fullName>
        <shortName evidence="10">Glu-ADT subunit A</shortName>
        <ecNumber evidence="3 10">6.3.5.7</ecNumber>
    </recommendedName>
</protein>
<keyword evidence="5 10" id="KW-0436">Ligase</keyword>
<dbReference type="Pfam" id="PF01425">
    <property type="entry name" value="Amidase"/>
    <property type="match status" value="1"/>
</dbReference>
<dbReference type="GO" id="GO:0006412">
    <property type="term" value="P:translation"/>
    <property type="evidence" value="ECO:0007669"/>
    <property type="project" value="UniProtKB-UniRule"/>
</dbReference>
<keyword evidence="8 10" id="KW-0648">Protein biosynthesis</keyword>
<dbReference type="InterPro" id="IPR004412">
    <property type="entry name" value="GatA"/>
</dbReference>
<keyword evidence="7 10" id="KW-0067">ATP-binding</keyword>
<dbReference type="EC" id="6.3.5.7" evidence="3 10"/>
<evidence type="ECO:0000256" key="10">
    <source>
        <dbReference type="HAMAP-Rule" id="MF_00120"/>
    </source>
</evidence>
<dbReference type="GO" id="GO:0050567">
    <property type="term" value="F:glutaminyl-tRNA synthase (glutamine-hydrolyzing) activity"/>
    <property type="evidence" value="ECO:0007669"/>
    <property type="project" value="UniProtKB-UniRule"/>
</dbReference>
<comment type="catalytic activity">
    <reaction evidence="9 10">
        <text>L-glutamyl-tRNA(Gln) + L-glutamine + ATP + H2O = L-glutaminyl-tRNA(Gln) + L-glutamate + ADP + phosphate + H(+)</text>
        <dbReference type="Rhea" id="RHEA:17521"/>
        <dbReference type="Rhea" id="RHEA-COMP:9681"/>
        <dbReference type="Rhea" id="RHEA-COMP:9684"/>
        <dbReference type="ChEBI" id="CHEBI:15377"/>
        <dbReference type="ChEBI" id="CHEBI:15378"/>
        <dbReference type="ChEBI" id="CHEBI:29985"/>
        <dbReference type="ChEBI" id="CHEBI:30616"/>
        <dbReference type="ChEBI" id="CHEBI:43474"/>
        <dbReference type="ChEBI" id="CHEBI:58359"/>
        <dbReference type="ChEBI" id="CHEBI:78520"/>
        <dbReference type="ChEBI" id="CHEBI:78521"/>
        <dbReference type="ChEBI" id="CHEBI:456216"/>
        <dbReference type="EC" id="6.3.5.7"/>
    </reaction>
</comment>
<name>A0AAP8SNX6_9GAMM</name>
<feature type="domain" description="Amidase" evidence="11">
    <location>
        <begin position="22"/>
        <end position="463"/>
    </location>
</feature>
<reference evidence="12 13" key="1">
    <citation type="submission" date="2018-01" db="EMBL/GenBank/DDBJ databases">
        <title>The draft genome sequence of Halioglobus japonicus S1-36.</title>
        <authorList>
            <person name="Du Z.-J."/>
            <person name="Shi M.-J."/>
        </authorList>
    </citation>
    <scope>NUCLEOTIDE SEQUENCE [LARGE SCALE GENOMIC DNA]</scope>
    <source>
        <strain evidence="12 13">S1-36</strain>
    </source>
</reference>
<feature type="active site" description="Charge relay system" evidence="10">
    <location>
        <position position="151"/>
    </location>
</feature>
<comment type="similarity">
    <text evidence="1 10">Belongs to the amidase family. GatA subfamily.</text>
</comment>
<evidence type="ECO:0000256" key="3">
    <source>
        <dbReference type="ARBA" id="ARBA00012739"/>
    </source>
</evidence>
<dbReference type="PIRSF" id="PIRSF001221">
    <property type="entry name" value="Amidase_fungi"/>
    <property type="match status" value="1"/>
</dbReference>
<evidence type="ECO:0000256" key="7">
    <source>
        <dbReference type="ARBA" id="ARBA00022840"/>
    </source>
</evidence>
<dbReference type="InterPro" id="IPR000120">
    <property type="entry name" value="Amidase"/>
</dbReference>
<dbReference type="HAMAP" id="MF_00120">
    <property type="entry name" value="GatA"/>
    <property type="match status" value="1"/>
</dbReference>
<dbReference type="AlphaFoldDB" id="A0AAP8SNX6"/>
<dbReference type="PROSITE" id="PS00571">
    <property type="entry name" value="AMIDASES"/>
    <property type="match status" value="1"/>
</dbReference>
<evidence type="ECO:0000256" key="2">
    <source>
        <dbReference type="ARBA" id="ARBA00011123"/>
    </source>
</evidence>
<sequence>MHQLTVAELSAGLRNKRFSSVELTSTYLGRIERLNGDLNAFITVDREAALAAAAEADTLLASGQGGPLTGVPIAHKDIFCTEGMRTSCGSRILDNFVPPYDATVIRRFRDAGAVILGKTNLDEFAMGSSNENSFYGAAHNPWDLSLVPGGSSGGSAAAVAARLAPAATGTDTGGSIRQPAAFCGITGLKPTYGRVSRLGMIAYASSLDQGGPMGHTAEDCALLLNVMAGHDPLDSTSSEQATEDYTAALNNDLQGLRIGLPAEYFGDGLDPATGECIQAALRELEAQGAELVEISLPNAALTIPAYYIIAPAEASTNLSRFDGVRYGHRCDTPADLHDLYTRTREEGFGDEVKRRILVGTYALSAGYYDAYYKKAQQARRLIRDDFMAAFDKVDVIAGPTTPGPAFALGAKSNDPVAMYLEDVYTLAVNLAGLPGISTPAGLVDGKPVGLQLIGRHFEESRLLNVSHRLQQATDWHKAMPAIAEGGAA</sequence>
<evidence type="ECO:0000259" key="11">
    <source>
        <dbReference type="Pfam" id="PF01425"/>
    </source>
</evidence>
<evidence type="ECO:0000256" key="6">
    <source>
        <dbReference type="ARBA" id="ARBA00022741"/>
    </source>
</evidence>
<accession>A0AAP8SNX6</accession>
<evidence type="ECO:0000313" key="13">
    <source>
        <dbReference type="Proteomes" id="UP000235162"/>
    </source>
</evidence>
<evidence type="ECO:0000256" key="4">
    <source>
        <dbReference type="ARBA" id="ARBA00014428"/>
    </source>
</evidence>
<dbReference type="NCBIfam" id="TIGR00132">
    <property type="entry name" value="gatA"/>
    <property type="match status" value="1"/>
</dbReference>
<feature type="active site" description="Charge relay system" evidence="10">
    <location>
        <position position="76"/>
    </location>
</feature>
<comment type="caution">
    <text evidence="12">The sequence shown here is derived from an EMBL/GenBank/DDBJ whole genome shotgun (WGS) entry which is preliminary data.</text>
</comment>
<keyword evidence="6 10" id="KW-0547">Nucleotide-binding</keyword>
<evidence type="ECO:0000313" key="12">
    <source>
        <dbReference type="EMBL" id="PLW87105.1"/>
    </source>
</evidence>
<feature type="active site" description="Acyl-ester intermediate" evidence="10">
    <location>
        <position position="175"/>
    </location>
</feature>
<comment type="subunit">
    <text evidence="2 10">Heterotrimer of A, B and C subunits.</text>
</comment>
<evidence type="ECO:0000256" key="9">
    <source>
        <dbReference type="ARBA" id="ARBA00047407"/>
    </source>
</evidence>
<dbReference type="PANTHER" id="PTHR11895">
    <property type="entry name" value="TRANSAMIDASE"/>
    <property type="match status" value="1"/>
</dbReference>
<dbReference type="RefSeq" id="WP_084200770.1">
    <property type="nucleotide sequence ID" value="NZ_BMYL01000001.1"/>
</dbReference>
<dbReference type="Gene3D" id="3.90.1300.10">
    <property type="entry name" value="Amidase signature (AS) domain"/>
    <property type="match status" value="1"/>
</dbReference>
<evidence type="ECO:0000256" key="1">
    <source>
        <dbReference type="ARBA" id="ARBA00008069"/>
    </source>
</evidence>
<comment type="function">
    <text evidence="10">Allows the formation of correctly charged Gln-tRNA(Gln) through the transamidation of misacylated Glu-tRNA(Gln) in organisms which lack glutaminyl-tRNA synthetase. The reaction takes place in the presence of glutamine and ATP through an activated gamma-phospho-Glu-tRNA(Gln).</text>
</comment>
<evidence type="ECO:0000256" key="5">
    <source>
        <dbReference type="ARBA" id="ARBA00022598"/>
    </source>
</evidence>
<dbReference type="GO" id="GO:0030956">
    <property type="term" value="C:glutamyl-tRNA(Gln) amidotransferase complex"/>
    <property type="evidence" value="ECO:0007669"/>
    <property type="project" value="InterPro"/>
</dbReference>